<feature type="transmembrane region" description="Helical" evidence="6">
    <location>
        <begin position="7"/>
        <end position="26"/>
    </location>
</feature>
<feature type="transmembrane region" description="Helical" evidence="6">
    <location>
        <begin position="62"/>
        <end position="83"/>
    </location>
</feature>
<dbReference type="EMBL" id="JASMWN010000013">
    <property type="protein sequence ID" value="MDU9005340.1"/>
    <property type="molecule type" value="Genomic_DNA"/>
</dbReference>
<sequence>MGLSSSLLKTWLWLTGLSLLAAVATLAPMARWVLAAAILLLALLKARLILARYLDLYRAPGWLAGATLVFAIWTVLAFGLYLIPVLMR</sequence>
<name>A0ABU3VGP2_9RHOB</name>
<organism evidence="7 8">
    <name type="scientific">Sedimentitalea todarodis</name>
    <dbReference type="NCBI Taxonomy" id="1631240"/>
    <lineage>
        <taxon>Bacteria</taxon>
        <taxon>Pseudomonadati</taxon>
        <taxon>Pseudomonadota</taxon>
        <taxon>Alphaproteobacteria</taxon>
        <taxon>Rhodobacterales</taxon>
        <taxon>Paracoccaceae</taxon>
        <taxon>Sedimentitalea</taxon>
    </lineage>
</organism>
<keyword evidence="3 6" id="KW-0812">Transmembrane</keyword>
<evidence type="ECO:0000256" key="6">
    <source>
        <dbReference type="SAM" id="Phobius"/>
    </source>
</evidence>
<evidence type="ECO:0000256" key="3">
    <source>
        <dbReference type="ARBA" id="ARBA00022692"/>
    </source>
</evidence>
<accession>A0ABU3VGP2</accession>
<keyword evidence="8" id="KW-1185">Reference proteome</keyword>
<comment type="subcellular location">
    <subcellularLocation>
        <location evidence="1">Cell membrane</location>
        <topology evidence="1">Multi-pass membrane protein</topology>
    </subcellularLocation>
</comment>
<dbReference type="InterPro" id="IPR005171">
    <property type="entry name" value="Cyt_c_oxidase_su4_prok"/>
</dbReference>
<evidence type="ECO:0000256" key="4">
    <source>
        <dbReference type="ARBA" id="ARBA00022989"/>
    </source>
</evidence>
<evidence type="ECO:0000313" key="7">
    <source>
        <dbReference type="EMBL" id="MDU9005340.1"/>
    </source>
</evidence>
<keyword evidence="5 6" id="KW-0472">Membrane</keyword>
<evidence type="ECO:0000256" key="1">
    <source>
        <dbReference type="ARBA" id="ARBA00004651"/>
    </source>
</evidence>
<reference evidence="8" key="1">
    <citation type="submission" date="2023-05" db="EMBL/GenBank/DDBJ databases">
        <title>Sedimentitalea sp. nov. JM2-8.</title>
        <authorList>
            <person name="Huang J."/>
        </authorList>
    </citation>
    <scope>NUCLEOTIDE SEQUENCE [LARGE SCALE GENOMIC DNA]</scope>
    <source>
        <strain evidence="8">KHS03</strain>
    </source>
</reference>
<evidence type="ECO:0000256" key="5">
    <source>
        <dbReference type="ARBA" id="ARBA00023136"/>
    </source>
</evidence>
<dbReference type="Pfam" id="PF03626">
    <property type="entry name" value="COX4_pro"/>
    <property type="match status" value="1"/>
</dbReference>
<keyword evidence="4 6" id="KW-1133">Transmembrane helix</keyword>
<gene>
    <name evidence="7" type="ORF">QO231_15975</name>
</gene>
<evidence type="ECO:0000256" key="2">
    <source>
        <dbReference type="ARBA" id="ARBA00022475"/>
    </source>
</evidence>
<feature type="transmembrane region" description="Helical" evidence="6">
    <location>
        <begin position="32"/>
        <end position="50"/>
    </location>
</feature>
<evidence type="ECO:0000313" key="8">
    <source>
        <dbReference type="Proteomes" id="UP001255416"/>
    </source>
</evidence>
<comment type="caution">
    <text evidence="7">The sequence shown here is derived from an EMBL/GenBank/DDBJ whole genome shotgun (WGS) entry which is preliminary data.</text>
</comment>
<proteinExistence type="predicted"/>
<dbReference type="RefSeq" id="WP_316778507.1">
    <property type="nucleotide sequence ID" value="NZ_JASMWN010000013.1"/>
</dbReference>
<protein>
    <submittedName>
        <fullName evidence="7">Cytochrome C oxidase subunit IV family protein</fullName>
    </submittedName>
</protein>
<dbReference type="Proteomes" id="UP001255416">
    <property type="component" value="Unassembled WGS sequence"/>
</dbReference>
<keyword evidence="2" id="KW-1003">Cell membrane</keyword>